<evidence type="ECO:0000256" key="4">
    <source>
        <dbReference type="PROSITE-ProRule" id="PRU00335"/>
    </source>
</evidence>
<dbReference type="PANTHER" id="PTHR30055">
    <property type="entry name" value="HTH-TYPE TRANSCRIPTIONAL REGULATOR RUTR"/>
    <property type="match status" value="1"/>
</dbReference>
<dbReference type="InterPro" id="IPR009057">
    <property type="entry name" value="Homeodomain-like_sf"/>
</dbReference>
<dbReference type="PROSITE" id="PS50977">
    <property type="entry name" value="HTH_TETR_2"/>
    <property type="match status" value="1"/>
</dbReference>
<dbReference type="Proteomes" id="UP000711614">
    <property type="component" value="Unassembled WGS sequence"/>
</dbReference>
<dbReference type="PROSITE" id="PS01081">
    <property type="entry name" value="HTH_TETR_1"/>
    <property type="match status" value="1"/>
</dbReference>
<dbReference type="PANTHER" id="PTHR30055:SF148">
    <property type="entry name" value="TETR-FAMILY TRANSCRIPTIONAL REGULATOR"/>
    <property type="match status" value="1"/>
</dbReference>
<dbReference type="Gene3D" id="1.10.10.60">
    <property type="entry name" value="Homeodomain-like"/>
    <property type="match status" value="1"/>
</dbReference>
<dbReference type="RefSeq" id="WP_209677315.1">
    <property type="nucleotide sequence ID" value="NZ_JAGIOI010000001.1"/>
</dbReference>
<organism evidence="6 7">
    <name type="scientific">Arthrobacter stackebrandtii</name>
    <dbReference type="NCBI Taxonomy" id="272161"/>
    <lineage>
        <taxon>Bacteria</taxon>
        <taxon>Bacillati</taxon>
        <taxon>Actinomycetota</taxon>
        <taxon>Actinomycetes</taxon>
        <taxon>Micrococcales</taxon>
        <taxon>Micrococcaceae</taxon>
        <taxon>Arthrobacter</taxon>
    </lineage>
</organism>
<dbReference type="SUPFAM" id="SSF46689">
    <property type="entry name" value="Homeodomain-like"/>
    <property type="match status" value="1"/>
</dbReference>
<dbReference type="PRINTS" id="PR00455">
    <property type="entry name" value="HTHTETR"/>
</dbReference>
<dbReference type="Pfam" id="PF16859">
    <property type="entry name" value="TetR_C_11"/>
    <property type="match status" value="1"/>
</dbReference>
<dbReference type="EMBL" id="JAGIOI010000001">
    <property type="protein sequence ID" value="MBP2411888.1"/>
    <property type="molecule type" value="Genomic_DNA"/>
</dbReference>
<evidence type="ECO:0000313" key="6">
    <source>
        <dbReference type="EMBL" id="MBP2411888.1"/>
    </source>
</evidence>
<sequence>MLAAIFDAALAELDESGYAPLSMASIASRAQVSKASLYRRWPGKAELIIDAVKSSLLDPGEPHQTGTLRGDILNHYRLLVVGLSGPAGKALKGMLSDTLRDPAMAEQFSNRARGRNLAIMRLLAERAADRGELASAAISELRLEAGHNLIRHEWLMKSGIGDEFLVELVDEVVLPLLHAP</sequence>
<dbReference type="InterPro" id="IPR023772">
    <property type="entry name" value="DNA-bd_HTH_TetR-type_CS"/>
</dbReference>
<dbReference type="Pfam" id="PF00440">
    <property type="entry name" value="TetR_N"/>
    <property type="match status" value="1"/>
</dbReference>
<feature type="domain" description="HTH tetR-type" evidence="5">
    <location>
        <begin position="1"/>
        <end position="59"/>
    </location>
</feature>
<gene>
    <name evidence="6" type="ORF">JOF48_000687</name>
</gene>
<dbReference type="InterPro" id="IPR050109">
    <property type="entry name" value="HTH-type_TetR-like_transc_reg"/>
</dbReference>
<evidence type="ECO:0000259" key="5">
    <source>
        <dbReference type="PROSITE" id="PS50977"/>
    </source>
</evidence>
<keyword evidence="1" id="KW-0805">Transcription regulation</keyword>
<evidence type="ECO:0000256" key="2">
    <source>
        <dbReference type="ARBA" id="ARBA00023125"/>
    </source>
</evidence>
<protein>
    <submittedName>
        <fullName evidence="6">AcrR family transcriptional regulator</fullName>
    </submittedName>
</protein>
<feature type="DNA-binding region" description="H-T-H motif" evidence="4">
    <location>
        <begin position="22"/>
        <end position="41"/>
    </location>
</feature>
<evidence type="ECO:0000256" key="1">
    <source>
        <dbReference type="ARBA" id="ARBA00023015"/>
    </source>
</evidence>
<accession>A0ABS4YSY0</accession>
<proteinExistence type="predicted"/>
<dbReference type="InterPro" id="IPR036271">
    <property type="entry name" value="Tet_transcr_reg_TetR-rel_C_sf"/>
</dbReference>
<keyword evidence="3" id="KW-0804">Transcription</keyword>
<evidence type="ECO:0000313" key="7">
    <source>
        <dbReference type="Proteomes" id="UP000711614"/>
    </source>
</evidence>
<dbReference type="SUPFAM" id="SSF48498">
    <property type="entry name" value="Tetracyclin repressor-like, C-terminal domain"/>
    <property type="match status" value="1"/>
</dbReference>
<reference evidence="6 7" key="1">
    <citation type="submission" date="2021-03" db="EMBL/GenBank/DDBJ databases">
        <title>Sequencing the genomes of 1000 actinobacteria strains.</title>
        <authorList>
            <person name="Klenk H.-P."/>
        </authorList>
    </citation>
    <scope>NUCLEOTIDE SEQUENCE [LARGE SCALE GENOMIC DNA]</scope>
    <source>
        <strain evidence="6 7">DSM 16005</strain>
    </source>
</reference>
<keyword evidence="7" id="KW-1185">Reference proteome</keyword>
<comment type="caution">
    <text evidence="6">The sequence shown here is derived from an EMBL/GenBank/DDBJ whole genome shotgun (WGS) entry which is preliminary data.</text>
</comment>
<dbReference type="InterPro" id="IPR011075">
    <property type="entry name" value="TetR_C"/>
</dbReference>
<dbReference type="InterPro" id="IPR001647">
    <property type="entry name" value="HTH_TetR"/>
</dbReference>
<evidence type="ECO:0000256" key="3">
    <source>
        <dbReference type="ARBA" id="ARBA00023163"/>
    </source>
</evidence>
<name>A0ABS4YSY0_9MICC</name>
<keyword evidence="2 4" id="KW-0238">DNA-binding</keyword>
<dbReference type="Gene3D" id="1.10.357.10">
    <property type="entry name" value="Tetracycline Repressor, domain 2"/>
    <property type="match status" value="1"/>
</dbReference>